<evidence type="ECO:0000313" key="4">
    <source>
        <dbReference type="EMBL" id="KPI37265.1"/>
    </source>
</evidence>
<dbReference type="SUPFAM" id="SSF48371">
    <property type="entry name" value="ARM repeat"/>
    <property type="match status" value="1"/>
</dbReference>
<dbReference type="InterPro" id="IPR039777">
    <property type="entry name" value="IFRD"/>
</dbReference>
<dbReference type="PANTHER" id="PTHR12354:SF1">
    <property type="entry name" value="INTERFERON-RELATED DEVELOPMENTAL REGULATOR 1"/>
    <property type="match status" value="1"/>
</dbReference>
<accession>A0A0N1NZ92</accession>
<dbReference type="RefSeq" id="XP_017997228.1">
    <property type="nucleotide sequence ID" value="XM_018141358.1"/>
</dbReference>
<gene>
    <name evidence="4" type="ORF">AB675_1464</name>
</gene>
<evidence type="ECO:0000256" key="1">
    <source>
        <dbReference type="ARBA" id="ARBA00008828"/>
    </source>
</evidence>
<sequence>MHDNLRRRALESGKTTSNKAKSKQSSRTSSRAASATNSRANSRLQSRDASDDEDAAGNLSDDTNMSINSIDELLESDDINEQTTDVMREELTNSIDEILLTKGTSKNSREEFLTVYVRCLTAHLFADTLYKRVGDIIKALCRSVKAETTEKETTLALHAIALTAITIEDDHLYDQVASVLKQSISDAEHAHVKAVAIEALAACLTFGGVAEAEIEENMTYLLEIISSDGEFVNAVDEADVVAAAIHAYAFLATQVEDLEAESEDAVAALLDQLDSDSVKVQIAAGETIALLYEKSYTPREDEESSGSDDEEDEVDGGDKSLVKRYNAYHNTHQVLEKINSLSSLSTKSVGRKDRRNIHQSFASIGLTVEKPSIGLRTNKSELKIRLHNSGEMKVDTWWKMVRLNAIRRLLSGGLVNHYYEGNHQLLNVLPMVIRDTSIGSPRKHLAKATKGRHREQRRFVSVNADNFD</sequence>
<dbReference type="InterPro" id="IPR007701">
    <property type="entry name" value="Interferon-rel_develop_reg_N"/>
</dbReference>
<reference evidence="4 5" key="1">
    <citation type="submission" date="2015-06" db="EMBL/GenBank/DDBJ databases">
        <title>Draft genome of the ant-associated black yeast Phialophora attae CBS 131958.</title>
        <authorList>
            <person name="Moreno L.F."/>
            <person name="Stielow B.J."/>
            <person name="de Hoog S."/>
            <person name="Vicente V.A."/>
            <person name="Weiss V.A."/>
            <person name="de Vries M."/>
            <person name="Cruz L.M."/>
            <person name="Souza E.M."/>
        </authorList>
    </citation>
    <scope>NUCLEOTIDE SEQUENCE [LARGE SCALE GENOMIC DNA]</scope>
    <source>
        <strain evidence="4 5">CBS 131958</strain>
    </source>
</reference>
<organism evidence="4 5">
    <name type="scientific">Cyphellophora attinorum</name>
    <dbReference type="NCBI Taxonomy" id="1664694"/>
    <lineage>
        <taxon>Eukaryota</taxon>
        <taxon>Fungi</taxon>
        <taxon>Dikarya</taxon>
        <taxon>Ascomycota</taxon>
        <taxon>Pezizomycotina</taxon>
        <taxon>Eurotiomycetes</taxon>
        <taxon>Chaetothyriomycetidae</taxon>
        <taxon>Chaetothyriales</taxon>
        <taxon>Cyphellophoraceae</taxon>
        <taxon>Cyphellophora</taxon>
    </lineage>
</organism>
<evidence type="ECO:0000313" key="5">
    <source>
        <dbReference type="Proteomes" id="UP000038010"/>
    </source>
</evidence>
<dbReference type="InterPro" id="IPR011989">
    <property type="entry name" value="ARM-like"/>
</dbReference>
<feature type="region of interest" description="Disordered" evidence="2">
    <location>
        <begin position="295"/>
        <end position="317"/>
    </location>
</feature>
<dbReference type="PANTHER" id="PTHR12354">
    <property type="entry name" value="INTERFERON-RELATED DEVELOPMENTAL REGULATOR"/>
    <property type="match status" value="1"/>
</dbReference>
<dbReference type="Gene3D" id="1.25.10.10">
    <property type="entry name" value="Leucine-rich Repeat Variant"/>
    <property type="match status" value="1"/>
</dbReference>
<name>A0A0N1NZ92_9EURO</name>
<comment type="caution">
    <text evidence="4">The sequence shown here is derived from an EMBL/GenBank/DDBJ whole genome shotgun (WGS) entry which is preliminary data.</text>
</comment>
<feature type="compositionally biased region" description="Acidic residues" evidence="2">
    <location>
        <begin position="300"/>
        <end position="315"/>
    </location>
</feature>
<dbReference type="GeneID" id="28733238"/>
<dbReference type="InterPro" id="IPR016024">
    <property type="entry name" value="ARM-type_fold"/>
</dbReference>
<feature type="compositionally biased region" description="Low complexity" evidence="2">
    <location>
        <begin position="25"/>
        <end position="43"/>
    </location>
</feature>
<feature type="region of interest" description="Disordered" evidence="2">
    <location>
        <begin position="1"/>
        <end position="67"/>
    </location>
</feature>
<dbReference type="Proteomes" id="UP000038010">
    <property type="component" value="Unassembled WGS sequence"/>
</dbReference>
<dbReference type="VEuPathDB" id="FungiDB:AB675_1464"/>
<dbReference type="STRING" id="1664694.A0A0N1NZ92"/>
<dbReference type="Pfam" id="PF05004">
    <property type="entry name" value="IFRD"/>
    <property type="match status" value="1"/>
</dbReference>
<proteinExistence type="inferred from homology"/>
<dbReference type="AlphaFoldDB" id="A0A0N1NZ92"/>
<protein>
    <recommendedName>
        <fullName evidence="3">Interferon-related developmental regulator N-terminal domain-containing protein</fullName>
    </recommendedName>
</protein>
<evidence type="ECO:0000256" key="2">
    <source>
        <dbReference type="SAM" id="MobiDB-lite"/>
    </source>
</evidence>
<feature type="compositionally biased region" description="Basic and acidic residues" evidence="2">
    <location>
        <begin position="1"/>
        <end position="11"/>
    </location>
</feature>
<keyword evidence="5" id="KW-1185">Reference proteome</keyword>
<dbReference type="OrthoDB" id="18978at2759"/>
<evidence type="ECO:0000259" key="3">
    <source>
        <dbReference type="Pfam" id="PF05004"/>
    </source>
</evidence>
<dbReference type="EMBL" id="LFJN01000025">
    <property type="protein sequence ID" value="KPI37265.1"/>
    <property type="molecule type" value="Genomic_DNA"/>
</dbReference>
<comment type="similarity">
    <text evidence="1">Belongs to the IFRD family.</text>
</comment>
<feature type="domain" description="Interferon-related developmental regulator N-terminal" evidence="3">
    <location>
        <begin position="65"/>
        <end position="369"/>
    </location>
</feature>